<dbReference type="RefSeq" id="WP_052361949.1">
    <property type="nucleotide sequence ID" value="NZ_JAFBEC010000026.1"/>
</dbReference>
<evidence type="ECO:0000313" key="2">
    <source>
        <dbReference type="Proteomes" id="UP000741863"/>
    </source>
</evidence>
<sequence length="62" mass="7442">MRISRQECGVCKHESVQGMYLMSMWLCKDCERAIVELEIEDASYQWYVEQLRKSKMNLLLTH</sequence>
<comment type="caution">
    <text evidence="1">The sequence shown here is derived from an EMBL/GenBank/DDBJ whole genome shotgun (WGS) entry which is preliminary data.</text>
</comment>
<dbReference type="GO" id="GO:0005840">
    <property type="term" value="C:ribosome"/>
    <property type="evidence" value="ECO:0007669"/>
    <property type="project" value="UniProtKB-KW"/>
</dbReference>
<keyword evidence="1" id="KW-0687">Ribonucleoprotein</keyword>
<name>A0ABS2PIG1_9BACL</name>
<organism evidence="1 2">
    <name type="scientific">Geomicrobium sediminis</name>
    <dbReference type="NCBI Taxonomy" id="1347788"/>
    <lineage>
        <taxon>Bacteria</taxon>
        <taxon>Bacillati</taxon>
        <taxon>Bacillota</taxon>
        <taxon>Bacilli</taxon>
        <taxon>Bacillales</taxon>
        <taxon>Geomicrobium</taxon>
    </lineage>
</organism>
<keyword evidence="2" id="KW-1185">Reference proteome</keyword>
<proteinExistence type="predicted"/>
<gene>
    <name evidence="1" type="ORF">JOD17_004274</name>
</gene>
<protein>
    <submittedName>
        <fullName evidence="1">Ribosomal protein L37AE/L43A</fullName>
    </submittedName>
</protein>
<dbReference type="EMBL" id="JAFBEC010000026">
    <property type="protein sequence ID" value="MBM7635126.1"/>
    <property type="molecule type" value="Genomic_DNA"/>
</dbReference>
<reference evidence="1 2" key="1">
    <citation type="submission" date="2021-01" db="EMBL/GenBank/DDBJ databases">
        <title>Genomic Encyclopedia of Type Strains, Phase IV (KMG-IV): sequencing the most valuable type-strain genomes for metagenomic binning, comparative biology and taxonomic classification.</title>
        <authorList>
            <person name="Goeker M."/>
        </authorList>
    </citation>
    <scope>NUCLEOTIDE SEQUENCE [LARGE SCALE GENOMIC DNA]</scope>
    <source>
        <strain evidence="1 2">DSM 25540</strain>
    </source>
</reference>
<dbReference type="Proteomes" id="UP000741863">
    <property type="component" value="Unassembled WGS sequence"/>
</dbReference>
<keyword evidence="1" id="KW-0689">Ribosomal protein</keyword>
<dbReference type="InterPro" id="IPR019700">
    <property type="entry name" value="Sigma-G_inhibitor_Gin"/>
</dbReference>
<dbReference type="Pfam" id="PF10764">
    <property type="entry name" value="Gin"/>
    <property type="match status" value="1"/>
</dbReference>
<evidence type="ECO:0000313" key="1">
    <source>
        <dbReference type="EMBL" id="MBM7635126.1"/>
    </source>
</evidence>
<accession>A0ABS2PIG1</accession>